<evidence type="ECO:0000313" key="3">
    <source>
        <dbReference type="EMBL" id="BAN48655.1"/>
    </source>
</evidence>
<keyword evidence="5" id="KW-1185">Reference proteome</keyword>
<dbReference type="AlphaFoldDB" id="S6BHQ5"/>
<dbReference type="KEGG" id="pre:PCA10_29230"/>
<dbReference type="EMBL" id="AP013068">
    <property type="protein sequence ID" value="BAN48644.1"/>
    <property type="molecule type" value="Genomic_DNA"/>
</dbReference>
<evidence type="ECO:0000313" key="5">
    <source>
        <dbReference type="Proteomes" id="UP000015503"/>
    </source>
</evidence>
<evidence type="ECO:0000313" key="2">
    <source>
        <dbReference type="EMBL" id="BAN48644.1"/>
    </source>
</evidence>
<evidence type="ECO:0000256" key="1">
    <source>
        <dbReference type="SAM" id="Coils"/>
    </source>
</evidence>
<protein>
    <submittedName>
        <fullName evidence="2">Uncharacterized protein</fullName>
    </submittedName>
</protein>
<dbReference type="KEGG" id="pre:PCA10_29340"/>
<reference evidence="2 5" key="1">
    <citation type="journal article" date="2013" name="Genome Announc.">
        <title>Complete Genome Sequence of the Carbazole Degrader Pseudomonas resinovorans Strain CA10 (NBRC 106553).</title>
        <authorList>
            <person name="Shintani M."/>
            <person name="Hosoyama A."/>
            <person name="Ohji S."/>
            <person name="Tsuchikane K."/>
            <person name="Takarada H."/>
            <person name="Yamazoe A."/>
            <person name="Fujita N."/>
            <person name="Nojiri H."/>
        </authorList>
    </citation>
    <scope>NUCLEOTIDE SEQUENCE [LARGE SCALE GENOMIC DNA]</scope>
    <source>
        <strain evidence="2 5">NBRC 106553</strain>
    </source>
</reference>
<dbReference type="EMBL" id="AP013068">
    <property type="protein sequence ID" value="BAN48655.1"/>
    <property type="molecule type" value="Genomic_DNA"/>
</dbReference>
<dbReference type="EMBL" id="AP013068">
    <property type="protein sequence ID" value="BAN48666.1"/>
    <property type="molecule type" value="Genomic_DNA"/>
</dbReference>
<dbReference type="KEGG" id="pre:PCA10_29120"/>
<keyword evidence="1" id="KW-0175">Coiled coil</keyword>
<dbReference type="Proteomes" id="UP000015503">
    <property type="component" value="Chromosome"/>
</dbReference>
<dbReference type="HOGENOM" id="CLU_2651761_0_0_6"/>
<gene>
    <name evidence="2" type="ORF">PCA10_29120</name>
    <name evidence="3" type="ORF">PCA10_29230</name>
    <name evidence="4" type="ORF">PCA10_29340</name>
</gene>
<accession>S6BHQ5</accession>
<dbReference type="STRING" id="1245471.PCA10_29120"/>
<name>S6BHQ5_METRE</name>
<evidence type="ECO:0000313" key="4">
    <source>
        <dbReference type="EMBL" id="BAN48666.1"/>
    </source>
</evidence>
<proteinExistence type="predicted"/>
<feature type="coiled-coil region" evidence="1">
    <location>
        <begin position="40"/>
        <end position="74"/>
    </location>
</feature>
<dbReference type="eggNOG" id="ENOG5031GWR">
    <property type="taxonomic scope" value="Bacteria"/>
</dbReference>
<organism evidence="2 5">
    <name type="scientific">Metapseudomonas resinovorans NBRC 106553</name>
    <dbReference type="NCBI Taxonomy" id="1245471"/>
    <lineage>
        <taxon>Bacteria</taxon>
        <taxon>Pseudomonadati</taxon>
        <taxon>Pseudomonadota</taxon>
        <taxon>Gammaproteobacteria</taxon>
        <taxon>Pseudomonadales</taxon>
        <taxon>Pseudomonadaceae</taxon>
        <taxon>Metapseudomonas</taxon>
    </lineage>
</organism>
<sequence length="81" mass="9302">MAIMRKPIPLSIPSNLVQDARLYAPGRDDLDSVCYVLQDYPRLVSEVRQLRRRVQGLDRESSDFDARLEALQEACRAILDL</sequence>